<keyword evidence="5" id="KW-0479">Metal-binding</keyword>
<name>H3CCK6_TETNG</name>
<dbReference type="OMA" id="TAWHCRS"/>
<keyword evidence="6" id="KW-0732">Signal</keyword>
<dbReference type="InParanoid" id="H3CCK6"/>
<dbReference type="GO" id="GO:0005615">
    <property type="term" value="C:extracellular space"/>
    <property type="evidence" value="ECO:0007669"/>
    <property type="project" value="InterPro"/>
</dbReference>
<dbReference type="Proteomes" id="UP000007303">
    <property type="component" value="Unassembled WGS sequence"/>
</dbReference>
<comment type="similarity">
    <text evidence="3">Belongs to the acid sphingomyelinase family.</text>
</comment>
<feature type="domain" description="Calcineurin-like phosphoesterase" evidence="11">
    <location>
        <begin position="4"/>
        <end position="260"/>
    </location>
</feature>
<dbReference type="CDD" id="cd00842">
    <property type="entry name" value="MPP_ASMase"/>
    <property type="match status" value="1"/>
</dbReference>
<protein>
    <submittedName>
        <fullName evidence="13">Sphingomyelin phosphodiesterase acid like 3A</fullName>
    </submittedName>
</protein>
<dbReference type="SUPFAM" id="SSF56300">
    <property type="entry name" value="Metallo-dependent phosphatases"/>
    <property type="match status" value="1"/>
</dbReference>
<keyword evidence="10" id="KW-0325">Glycoprotein</keyword>
<dbReference type="Ensembl" id="ENSTNIT00000006127.1">
    <property type="protein sequence ID" value="ENSTNIP00000005979.1"/>
    <property type="gene ID" value="ENSTNIG00000003392.1"/>
</dbReference>
<feature type="domain" description="Sphingomyelin phosphodiesterase C-terminal" evidence="12">
    <location>
        <begin position="272"/>
        <end position="409"/>
    </location>
</feature>
<organism evidence="13 14">
    <name type="scientific">Tetraodon nigroviridis</name>
    <name type="common">Spotted green pufferfish</name>
    <name type="synonym">Chelonodon nigroviridis</name>
    <dbReference type="NCBI Taxonomy" id="99883"/>
    <lineage>
        <taxon>Eukaryota</taxon>
        <taxon>Metazoa</taxon>
        <taxon>Chordata</taxon>
        <taxon>Craniata</taxon>
        <taxon>Vertebrata</taxon>
        <taxon>Euteleostomi</taxon>
        <taxon>Actinopterygii</taxon>
        <taxon>Neopterygii</taxon>
        <taxon>Teleostei</taxon>
        <taxon>Neoteleostei</taxon>
        <taxon>Acanthomorphata</taxon>
        <taxon>Eupercaria</taxon>
        <taxon>Tetraodontiformes</taxon>
        <taxon>Tetradontoidea</taxon>
        <taxon>Tetraodontidae</taxon>
        <taxon>Tetraodon</taxon>
    </lineage>
</organism>
<reference evidence="14" key="1">
    <citation type="journal article" date="2004" name="Nature">
        <title>Genome duplication in the teleost fish Tetraodon nigroviridis reveals the early vertebrate proto-karyotype.</title>
        <authorList>
            <person name="Jaillon O."/>
            <person name="Aury J.-M."/>
            <person name="Brunet F."/>
            <person name="Petit J.-L."/>
            <person name="Stange-Thomann N."/>
            <person name="Mauceli E."/>
            <person name="Bouneau L."/>
            <person name="Fischer C."/>
            <person name="Ozouf-Costaz C."/>
            <person name="Bernot A."/>
            <person name="Nicaud S."/>
            <person name="Jaffe D."/>
            <person name="Fisher S."/>
            <person name="Lutfalla G."/>
            <person name="Dossat C."/>
            <person name="Segurens B."/>
            <person name="Dasilva C."/>
            <person name="Salanoubat M."/>
            <person name="Levy M."/>
            <person name="Boudet N."/>
            <person name="Castellano S."/>
            <person name="Anthouard V."/>
            <person name="Jubin C."/>
            <person name="Castelli V."/>
            <person name="Katinka M."/>
            <person name="Vacherie B."/>
            <person name="Biemont C."/>
            <person name="Skalli Z."/>
            <person name="Cattolico L."/>
            <person name="Poulain J."/>
            <person name="De Berardinis V."/>
            <person name="Cruaud C."/>
            <person name="Duprat S."/>
            <person name="Brottier P."/>
            <person name="Coutanceau J.-P."/>
            <person name="Gouzy J."/>
            <person name="Parra G."/>
            <person name="Lardier G."/>
            <person name="Chapple C."/>
            <person name="McKernan K.J."/>
            <person name="McEwan P."/>
            <person name="Bosak S."/>
            <person name="Kellis M."/>
            <person name="Volff J.-N."/>
            <person name="Guigo R."/>
            <person name="Zody M.C."/>
            <person name="Mesirov J."/>
            <person name="Lindblad-Toh K."/>
            <person name="Birren B."/>
            <person name="Nusbaum C."/>
            <person name="Kahn D."/>
            <person name="Robinson-Rechavi M."/>
            <person name="Laudet V."/>
            <person name="Schachter V."/>
            <person name="Quetier F."/>
            <person name="Saurin W."/>
            <person name="Scarpelli C."/>
            <person name="Wincker P."/>
            <person name="Lander E.S."/>
            <person name="Weissenbach J."/>
            <person name="Roest Crollius H."/>
        </authorList>
    </citation>
    <scope>NUCLEOTIDE SEQUENCE [LARGE SCALE GENOMIC DNA]</scope>
</reference>
<evidence type="ECO:0000256" key="5">
    <source>
        <dbReference type="ARBA" id="ARBA00022723"/>
    </source>
</evidence>
<dbReference type="InterPro" id="IPR017064">
    <property type="entry name" value="ASM-like_Pdiesterase_prd"/>
</dbReference>
<dbReference type="FunFam" id="3.60.21.10:FF:000167">
    <property type="entry name" value="Acid sphingomyelinase-like phosphodiesterase"/>
    <property type="match status" value="1"/>
</dbReference>
<proteinExistence type="inferred from homology"/>
<dbReference type="InterPro" id="IPR045473">
    <property type="entry name" value="ASM_C"/>
</dbReference>
<dbReference type="GO" id="GO:0006685">
    <property type="term" value="P:sphingomyelin catabolic process"/>
    <property type="evidence" value="ECO:0007669"/>
    <property type="project" value="InterPro"/>
</dbReference>
<dbReference type="GeneTree" id="ENSGT00950000183182"/>
<evidence type="ECO:0000256" key="6">
    <source>
        <dbReference type="ARBA" id="ARBA00022729"/>
    </source>
</evidence>
<dbReference type="PIRSF" id="PIRSF036767">
    <property type="entry name" value="ASM-like_PDE"/>
    <property type="match status" value="1"/>
</dbReference>
<dbReference type="HOGENOM" id="CLU_014743_0_2_1"/>
<dbReference type="Gene3D" id="3.60.21.10">
    <property type="match status" value="1"/>
</dbReference>
<evidence type="ECO:0000256" key="9">
    <source>
        <dbReference type="ARBA" id="ARBA00023157"/>
    </source>
</evidence>
<dbReference type="PANTHER" id="PTHR10340">
    <property type="entry name" value="SPHINGOMYELIN PHOSPHODIESTERASE"/>
    <property type="match status" value="1"/>
</dbReference>
<evidence type="ECO:0000256" key="8">
    <source>
        <dbReference type="ARBA" id="ARBA00022833"/>
    </source>
</evidence>
<dbReference type="GO" id="GO:0046872">
    <property type="term" value="F:metal ion binding"/>
    <property type="evidence" value="ECO:0007669"/>
    <property type="project" value="UniProtKB-KW"/>
</dbReference>
<keyword evidence="8" id="KW-0862">Zinc</keyword>
<evidence type="ECO:0000256" key="4">
    <source>
        <dbReference type="ARBA" id="ARBA00022525"/>
    </source>
</evidence>
<dbReference type="GO" id="GO:0004767">
    <property type="term" value="F:sphingomyelin phosphodiesterase activity"/>
    <property type="evidence" value="ECO:0007669"/>
    <property type="project" value="InterPro"/>
</dbReference>
<comment type="subcellular location">
    <subcellularLocation>
        <location evidence="2">Secreted</location>
    </subcellularLocation>
</comment>
<reference evidence="13" key="2">
    <citation type="submission" date="2025-08" db="UniProtKB">
        <authorList>
            <consortium name="Ensembl"/>
        </authorList>
    </citation>
    <scope>IDENTIFICATION</scope>
</reference>
<keyword evidence="4" id="KW-0964">Secreted</keyword>
<accession>H3CCK6</accession>
<dbReference type="AlphaFoldDB" id="H3CCK6"/>
<evidence type="ECO:0000313" key="13">
    <source>
        <dbReference type="Ensembl" id="ENSTNIP00000005979.1"/>
    </source>
</evidence>
<evidence type="ECO:0000256" key="1">
    <source>
        <dbReference type="ARBA" id="ARBA00001947"/>
    </source>
</evidence>
<evidence type="ECO:0000259" key="11">
    <source>
        <dbReference type="Pfam" id="PF00149"/>
    </source>
</evidence>
<dbReference type="GO" id="GO:0016020">
    <property type="term" value="C:membrane"/>
    <property type="evidence" value="ECO:0007669"/>
    <property type="project" value="GOC"/>
</dbReference>
<comment type="cofactor">
    <cofactor evidence="1">
        <name>Zn(2+)</name>
        <dbReference type="ChEBI" id="CHEBI:29105"/>
    </cofactor>
</comment>
<dbReference type="PANTHER" id="PTHR10340:SF24">
    <property type="entry name" value="ACID SPHINGOMYELINASE-LIKE PHOSPHODIESTERASE 3A"/>
    <property type="match status" value="1"/>
</dbReference>
<evidence type="ECO:0000256" key="10">
    <source>
        <dbReference type="ARBA" id="ARBA00023180"/>
    </source>
</evidence>
<keyword evidence="9" id="KW-1015">Disulfide bond</keyword>
<keyword evidence="7" id="KW-0378">Hydrolase</keyword>
<evidence type="ECO:0000313" key="14">
    <source>
        <dbReference type="Proteomes" id="UP000007303"/>
    </source>
</evidence>
<evidence type="ECO:0000256" key="2">
    <source>
        <dbReference type="ARBA" id="ARBA00004613"/>
    </source>
</evidence>
<dbReference type="Pfam" id="PF00149">
    <property type="entry name" value="Metallophos"/>
    <property type="match status" value="1"/>
</dbReference>
<reference evidence="13" key="3">
    <citation type="submission" date="2025-09" db="UniProtKB">
        <authorList>
            <consortium name="Ensembl"/>
        </authorList>
    </citation>
    <scope>IDENTIFICATION</scope>
</reference>
<evidence type="ECO:0000256" key="7">
    <source>
        <dbReference type="ARBA" id="ARBA00022801"/>
    </source>
</evidence>
<dbReference type="STRING" id="99883.ENSTNIP00000005979"/>
<dbReference type="InterPro" id="IPR041805">
    <property type="entry name" value="ASMase/PPN1_MPP"/>
</dbReference>
<sequence>SAGRFWHITDLHLDPTYHTSTDPTKVCFSSKGVPVTQAGPFGDFLCDSPYSLIQSALAHMAPLTQPLDFIIWTGSATAPPHVPPGELSTDAVVQLIANMTQSIRQKFPLSVYPALGNHDYWPQDQMPAFTSAIYKAAAELWRPWLQPEALLTLSQGGFYSQQVRAGLRVVSLNTVLYYGPNEVTSNMTDPAGQFDWLEETLLNASRSLEKVYIIGHVPVGYLPFARNVTAVRERHNERLVAIFRKYSDVIAGHFYGHTHRDSIMVLLDHHGNPVNSLFVSPAVTPIKHVTEAYSNNPSFRMYQYDSGDYAVLDVWQYYLNLTEANQQQKSDWRLEYVMTEAFGLADLRPGSLLKLGLSFCRRPPTFRRYFTHFMVGYDSSATCEGACRVDQVCAVLFLDQLSYSKCVAHEG</sequence>
<evidence type="ECO:0000256" key="3">
    <source>
        <dbReference type="ARBA" id="ARBA00008234"/>
    </source>
</evidence>
<dbReference type="InterPro" id="IPR029052">
    <property type="entry name" value="Metallo-depent_PP-like"/>
</dbReference>
<evidence type="ECO:0000259" key="12">
    <source>
        <dbReference type="Pfam" id="PF19272"/>
    </source>
</evidence>
<keyword evidence="14" id="KW-1185">Reference proteome</keyword>
<dbReference type="InterPro" id="IPR004843">
    <property type="entry name" value="Calcineurin-like_PHP"/>
</dbReference>
<dbReference type="Pfam" id="PF19272">
    <property type="entry name" value="ASMase_C"/>
    <property type="match status" value="1"/>
</dbReference>